<keyword evidence="1" id="KW-0472">Membrane</keyword>
<comment type="caution">
    <text evidence="2">The sequence shown here is derived from an EMBL/GenBank/DDBJ whole genome shotgun (WGS) entry which is preliminary data.</text>
</comment>
<dbReference type="AlphaFoldDB" id="A0A1S1QAX2"/>
<proteinExistence type="predicted"/>
<organism evidence="2 3">
    <name type="scientific">Parafrankia colletiae</name>
    <dbReference type="NCBI Taxonomy" id="573497"/>
    <lineage>
        <taxon>Bacteria</taxon>
        <taxon>Bacillati</taxon>
        <taxon>Actinomycetota</taxon>
        <taxon>Actinomycetes</taxon>
        <taxon>Frankiales</taxon>
        <taxon>Frankiaceae</taxon>
        <taxon>Parafrankia</taxon>
    </lineage>
</organism>
<dbReference type="Proteomes" id="UP000179627">
    <property type="component" value="Unassembled WGS sequence"/>
</dbReference>
<feature type="transmembrane region" description="Helical" evidence="1">
    <location>
        <begin position="15"/>
        <end position="34"/>
    </location>
</feature>
<keyword evidence="1" id="KW-1133">Transmembrane helix</keyword>
<accession>A0A1S1QAX2</accession>
<keyword evidence="3" id="KW-1185">Reference proteome</keyword>
<sequence>MVGFGADRLLGFEALFFPIGLIVGVVAALYLVIYRFGAPR</sequence>
<evidence type="ECO:0000313" key="2">
    <source>
        <dbReference type="EMBL" id="OHV30736.1"/>
    </source>
</evidence>
<protein>
    <submittedName>
        <fullName evidence="2">F0F1-ATPase subunit family protein</fullName>
    </submittedName>
</protein>
<keyword evidence="1" id="KW-0812">Transmembrane</keyword>
<name>A0A1S1QAX2_9ACTN</name>
<reference evidence="3" key="1">
    <citation type="submission" date="2016-07" db="EMBL/GenBank/DDBJ databases">
        <title>Sequence Frankia sp. strain CcI1.17.</title>
        <authorList>
            <person name="Ghodhbane-Gtari F."/>
            <person name="Swanson E."/>
            <person name="Gueddou A."/>
            <person name="Morris K."/>
            <person name="Hezbri K."/>
            <person name="Ktari A."/>
            <person name="Nouioui I."/>
            <person name="Abebe-Akele F."/>
            <person name="Simpson S."/>
            <person name="Thomas K."/>
            <person name="Gtari M."/>
            <person name="Tisa L.S."/>
            <person name="Hurst S."/>
        </authorList>
    </citation>
    <scope>NUCLEOTIDE SEQUENCE [LARGE SCALE GENOMIC DNA]</scope>
    <source>
        <strain evidence="3">Cc1.17</strain>
    </source>
</reference>
<gene>
    <name evidence="2" type="ORF">CC117_07135</name>
</gene>
<dbReference type="EMBL" id="MBLM01000152">
    <property type="protein sequence ID" value="OHV30736.1"/>
    <property type="molecule type" value="Genomic_DNA"/>
</dbReference>
<evidence type="ECO:0000256" key="1">
    <source>
        <dbReference type="SAM" id="Phobius"/>
    </source>
</evidence>
<evidence type="ECO:0000313" key="3">
    <source>
        <dbReference type="Proteomes" id="UP000179627"/>
    </source>
</evidence>